<dbReference type="RefSeq" id="WP_080691773.1">
    <property type="nucleotide sequence ID" value="NZ_NSEY01000028.1"/>
</dbReference>
<reference evidence="1 2" key="1">
    <citation type="submission" date="2017-08" db="EMBL/GenBank/DDBJ databases">
        <title>Phylogenetic analysis of Mycobacterium avium complex whole genomes.</title>
        <authorList>
            <person name="Caverly L.J."/>
            <person name="Spilker T."/>
            <person name="Lipuma J."/>
        </authorList>
    </citation>
    <scope>NUCLEOTIDE SEQUENCE [LARGE SCALE GENOMIC DNA]</scope>
    <source>
        <strain evidence="1 2">FLAC0165</strain>
    </source>
</reference>
<protein>
    <submittedName>
        <fullName evidence="1">Uncharacterized protein</fullName>
    </submittedName>
</protein>
<dbReference type="AlphaFoldDB" id="A0A2A2ZNT1"/>
<dbReference type="InterPro" id="IPR028953">
    <property type="entry name" value="Imm_IFT-like"/>
</dbReference>
<dbReference type="Proteomes" id="UP000217768">
    <property type="component" value="Unassembled WGS sequence"/>
</dbReference>
<organism evidence="1 2">
    <name type="scientific">Mycobacterium avium</name>
    <dbReference type="NCBI Taxonomy" id="1764"/>
    <lineage>
        <taxon>Bacteria</taxon>
        <taxon>Bacillati</taxon>
        <taxon>Actinomycetota</taxon>
        <taxon>Actinomycetes</taxon>
        <taxon>Mycobacteriales</taxon>
        <taxon>Mycobacteriaceae</taxon>
        <taxon>Mycobacterium</taxon>
        <taxon>Mycobacterium avium complex (MAC)</taxon>
    </lineage>
</organism>
<gene>
    <name evidence="1" type="ORF">CKJ66_03975</name>
</gene>
<dbReference type="PROSITE" id="PS51257">
    <property type="entry name" value="PROKAR_LIPOPROTEIN"/>
    <property type="match status" value="1"/>
</dbReference>
<accession>A0A2A2ZNT1</accession>
<evidence type="ECO:0000313" key="1">
    <source>
        <dbReference type="EMBL" id="PBA28010.1"/>
    </source>
</evidence>
<dbReference type="Pfam" id="PF15598">
    <property type="entry name" value="Imm61"/>
    <property type="match status" value="1"/>
</dbReference>
<evidence type="ECO:0000313" key="2">
    <source>
        <dbReference type="Proteomes" id="UP000217768"/>
    </source>
</evidence>
<name>A0A2A2ZNT1_MYCAV</name>
<comment type="caution">
    <text evidence="1">The sequence shown here is derived from an EMBL/GenBank/DDBJ whole genome shotgun (WGS) entry which is preliminary data.</text>
</comment>
<proteinExistence type="predicted"/>
<dbReference type="EMBL" id="NSFD01000004">
    <property type="protein sequence ID" value="PBA28010.1"/>
    <property type="molecule type" value="Genomic_DNA"/>
</dbReference>
<sequence>MASDRPDEVLLPTRVEVCFCSVTLLACWPVGATDLTSDRIFADDIREDLDLPLLELGWNKEDLANGFQLSGMVRGYRTLRRADGGPVAAAPDETLSLLVLVPLSHFLRWSLTDLKRSFLSPEGKPLLRDGRYAVP</sequence>